<dbReference type="Proteomes" id="UP000054166">
    <property type="component" value="Unassembled WGS sequence"/>
</dbReference>
<protein>
    <submittedName>
        <fullName evidence="1">Uncharacterized protein</fullName>
    </submittedName>
</protein>
<reference evidence="1 2" key="1">
    <citation type="submission" date="2014-04" db="EMBL/GenBank/DDBJ databases">
        <authorList>
            <consortium name="DOE Joint Genome Institute"/>
            <person name="Kuo A."/>
            <person name="Tarkka M."/>
            <person name="Buscot F."/>
            <person name="Kohler A."/>
            <person name="Nagy L.G."/>
            <person name="Floudas D."/>
            <person name="Copeland A."/>
            <person name="Barry K.W."/>
            <person name="Cichocki N."/>
            <person name="Veneault-Fourrey C."/>
            <person name="LaButti K."/>
            <person name="Lindquist E.A."/>
            <person name="Lipzen A."/>
            <person name="Lundell T."/>
            <person name="Morin E."/>
            <person name="Murat C."/>
            <person name="Sun H."/>
            <person name="Tunlid A."/>
            <person name="Henrissat B."/>
            <person name="Grigoriev I.V."/>
            <person name="Hibbett D.S."/>
            <person name="Martin F."/>
            <person name="Nordberg H.P."/>
            <person name="Cantor M.N."/>
            <person name="Hua S.X."/>
        </authorList>
    </citation>
    <scope>NUCLEOTIDE SEQUENCE [LARGE SCALE GENOMIC DNA]</scope>
    <source>
        <strain evidence="1 2">F 1598</strain>
    </source>
</reference>
<dbReference type="AlphaFoldDB" id="A0A0C3EY82"/>
<evidence type="ECO:0000313" key="1">
    <source>
        <dbReference type="EMBL" id="KIM77480.1"/>
    </source>
</evidence>
<keyword evidence="2" id="KW-1185">Reference proteome</keyword>
<proteinExistence type="predicted"/>
<evidence type="ECO:0000313" key="2">
    <source>
        <dbReference type="Proteomes" id="UP000054166"/>
    </source>
</evidence>
<gene>
    <name evidence="1" type="ORF">PILCRDRAFT_616251</name>
</gene>
<name>A0A0C3EY82_PILCF</name>
<sequence>MITVALTKFPLVQNLGCIASIARTPLRISLRLQGSIIFPNRGFGDLQSIVEVCVCQGRLIFGFFLSSVIRLFYQYRPNYNIFSNYVSSLGRSKLNGVSRFIPDSVAGQLR</sequence>
<dbReference type="HOGENOM" id="CLU_2171997_0_0_1"/>
<organism evidence="1 2">
    <name type="scientific">Piloderma croceum (strain F 1598)</name>
    <dbReference type="NCBI Taxonomy" id="765440"/>
    <lineage>
        <taxon>Eukaryota</taxon>
        <taxon>Fungi</taxon>
        <taxon>Dikarya</taxon>
        <taxon>Basidiomycota</taxon>
        <taxon>Agaricomycotina</taxon>
        <taxon>Agaricomycetes</taxon>
        <taxon>Agaricomycetidae</taxon>
        <taxon>Atheliales</taxon>
        <taxon>Atheliaceae</taxon>
        <taxon>Piloderma</taxon>
    </lineage>
</organism>
<dbReference type="EMBL" id="KN833024">
    <property type="protein sequence ID" value="KIM77480.1"/>
    <property type="molecule type" value="Genomic_DNA"/>
</dbReference>
<reference evidence="2" key="2">
    <citation type="submission" date="2015-01" db="EMBL/GenBank/DDBJ databases">
        <title>Evolutionary Origins and Diversification of the Mycorrhizal Mutualists.</title>
        <authorList>
            <consortium name="DOE Joint Genome Institute"/>
            <consortium name="Mycorrhizal Genomics Consortium"/>
            <person name="Kohler A."/>
            <person name="Kuo A."/>
            <person name="Nagy L.G."/>
            <person name="Floudas D."/>
            <person name="Copeland A."/>
            <person name="Barry K.W."/>
            <person name="Cichocki N."/>
            <person name="Veneault-Fourrey C."/>
            <person name="LaButti K."/>
            <person name="Lindquist E.A."/>
            <person name="Lipzen A."/>
            <person name="Lundell T."/>
            <person name="Morin E."/>
            <person name="Murat C."/>
            <person name="Riley R."/>
            <person name="Ohm R."/>
            <person name="Sun H."/>
            <person name="Tunlid A."/>
            <person name="Henrissat B."/>
            <person name="Grigoriev I.V."/>
            <person name="Hibbett D.S."/>
            <person name="Martin F."/>
        </authorList>
    </citation>
    <scope>NUCLEOTIDE SEQUENCE [LARGE SCALE GENOMIC DNA]</scope>
    <source>
        <strain evidence="2">F 1598</strain>
    </source>
</reference>
<accession>A0A0C3EY82</accession>
<dbReference type="InParanoid" id="A0A0C3EY82"/>